<dbReference type="EMBL" id="JBGFTR010000048">
    <property type="protein sequence ID" value="MFH7566582.1"/>
    <property type="molecule type" value="Genomic_DNA"/>
</dbReference>
<feature type="non-terminal residue" evidence="1">
    <location>
        <position position="267"/>
    </location>
</feature>
<sequence length="267" mass="30240">AAVDPASIEGAYRFIRNEVISPDTIADAGFERTLAIASVRPLVLALQDTTGLSYKHAVREELGEVNSASNKKASAKGRALYAHSTLMLDADNECVIGLANQYYWHREQKQTGKGHQLQCRERTKKESYKWQRGMETLAGRVNDMSHIIDVCDREADIYEYLAYQQQHQHRFVVRASDNRNVLDDETSTGKLHDVLQALKPVACYQVYVAQRGGRPARTAHVALSYTQLTIKKPQRANAEKTLTLNVVYCQEVDQDRKDPLQWILYTS</sequence>
<dbReference type="SUPFAM" id="SSF53098">
    <property type="entry name" value="Ribonuclease H-like"/>
    <property type="match status" value="1"/>
</dbReference>
<dbReference type="Proteomes" id="UP001610706">
    <property type="component" value="Unassembled WGS sequence"/>
</dbReference>
<accession>A0ABW7P511</accession>
<dbReference type="PANTHER" id="PTHR37319:SF1">
    <property type="entry name" value="TRANSPOSASE TN5 DIMERISATION DOMAIN-CONTAINING PROTEIN"/>
    <property type="match status" value="1"/>
</dbReference>
<dbReference type="NCBIfam" id="NF033590">
    <property type="entry name" value="transpos_IS4_3"/>
    <property type="match status" value="1"/>
</dbReference>
<organism evidence="1 2">
    <name type="scientific">Oceanimonas smirnovii</name>
    <dbReference type="NCBI Taxonomy" id="264574"/>
    <lineage>
        <taxon>Bacteria</taxon>
        <taxon>Pseudomonadati</taxon>
        <taxon>Pseudomonadota</taxon>
        <taxon>Gammaproteobacteria</taxon>
        <taxon>Aeromonadales</taxon>
        <taxon>Aeromonadaceae</taxon>
        <taxon>Oceanimonas</taxon>
    </lineage>
</organism>
<evidence type="ECO:0000313" key="1">
    <source>
        <dbReference type="EMBL" id="MFH7566582.1"/>
    </source>
</evidence>
<feature type="non-terminal residue" evidence="1">
    <location>
        <position position="1"/>
    </location>
</feature>
<dbReference type="PANTHER" id="PTHR37319">
    <property type="entry name" value="TRANSPOSASE"/>
    <property type="match status" value="1"/>
</dbReference>
<keyword evidence="2" id="KW-1185">Reference proteome</keyword>
<dbReference type="InterPro" id="IPR047768">
    <property type="entry name" value="Tn5p-like"/>
</dbReference>
<proteinExistence type="predicted"/>
<reference evidence="1 2" key="1">
    <citation type="submission" date="2024-08" db="EMBL/GenBank/DDBJ databases">
        <title>Oceanimonas smirnovii Genome sequencing and assembly.</title>
        <authorList>
            <person name="Tang B."/>
        </authorList>
    </citation>
    <scope>NUCLEOTIDE SEQUENCE [LARGE SCALE GENOMIC DNA]</scope>
    <source>
        <strain evidence="1 2">OS2020-119</strain>
    </source>
</reference>
<evidence type="ECO:0000313" key="2">
    <source>
        <dbReference type="Proteomes" id="UP001610706"/>
    </source>
</evidence>
<comment type="caution">
    <text evidence="1">The sequence shown here is derived from an EMBL/GenBank/DDBJ whole genome shotgun (WGS) entry which is preliminary data.</text>
</comment>
<dbReference type="Gene3D" id="3.90.350.10">
    <property type="entry name" value="Transposase Inhibitor Protein From Tn5, Chain A, domain 1"/>
    <property type="match status" value="1"/>
</dbReference>
<protein>
    <submittedName>
        <fullName evidence="1">IS4 family transposase</fullName>
    </submittedName>
</protein>
<name>A0ABW7P511_9GAMM</name>
<dbReference type="InterPro" id="IPR012337">
    <property type="entry name" value="RNaseH-like_sf"/>
</dbReference>
<dbReference type="InterPro" id="IPR054836">
    <property type="entry name" value="Tn5_transposase"/>
</dbReference>
<dbReference type="RefSeq" id="WP_395545952.1">
    <property type="nucleotide sequence ID" value="NZ_JBGFTR010000048.1"/>
</dbReference>
<gene>
    <name evidence="1" type="ORF">AB9R89_14860</name>
</gene>